<sequence length="485" mass="54517">MFFSKSKPAIPFRPSKPTAQIAPSPPPPQTAPICSLPIELIQEITSYLEPPSAASFCLSARYIYYAVGTGHLYTFLQSGGTKYTPPSKIERRKNIEILERAFPSHWYCAWCDRFHRQDKDGGPKETEKETKRDCAKFNSYLHGDGERYVLTYHHVRLAVNHALWGPAYGIPLDNLHYYNGLGTVRILRTQVPTAVWCEAKIRSGRLILHSTFKIWIPISIVKDTDWLAEVWPTLPQIVVGHRDSHDGHTGLKATLRNGKFMDRVQLCSMCATDYFVHRGTSKSPTGERQVFLVIDAHRDLGDGRNPFDASWRAHGEIGDGVPGFGGDVVRLTDFQAGDFKRAFETEEPPKEDVKDDKISESLHELHKRHERTESLLSGRLKFWEEVIQSRSAGAGNSAGHEEESDRNPQRRRDTDAAEVLGERTHAQRVADNNARIIAEGPRFTPPYGLSWEEFVGRGGMRGSDGIPLTDNERSQLTSGRGLFGG</sequence>
<protein>
    <recommendedName>
        <fullName evidence="4">F-box domain-containing protein</fullName>
    </recommendedName>
</protein>
<evidence type="ECO:0000313" key="2">
    <source>
        <dbReference type="EMBL" id="KAF2796288.1"/>
    </source>
</evidence>
<accession>A0A6A6XJE8</accession>
<keyword evidence="3" id="KW-1185">Reference proteome</keyword>
<dbReference type="InterPro" id="IPR036047">
    <property type="entry name" value="F-box-like_dom_sf"/>
</dbReference>
<evidence type="ECO:0008006" key="4">
    <source>
        <dbReference type="Google" id="ProtNLM"/>
    </source>
</evidence>
<feature type="region of interest" description="Disordered" evidence="1">
    <location>
        <begin position="391"/>
        <end position="415"/>
    </location>
</feature>
<dbReference type="Proteomes" id="UP000799757">
    <property type="component" value="Unassembled WGS sequence"/>
</dbReference>
<evidence type="ECO:0000313" key="3">
    <source>
        <dbReference type="Proteomes" id="UP000799757"/>
    </source>
</evidence>
<name>A0A6A6XJE8_9PLEO</name>
<dbReference type="EMBL" id="MU001835">
    <property type="protein sequence ID" value="KAF2796288.1"/>
    <property type="molecule type" value="Genomic_DNA"/>
</dbReference>
<organism evidence="2 3">
    <name type="scientific">Melanomma pulvis-pyrius CBS 109.77</name>
    <dbReference type="NCBI Taxonomy" id="1314802"/>
    <lineage>
        <taxon>Eukaryota</taxon>
        <taxon>Fungi</taxon>
        <taxon>Dikarya</taxon>
        <taxon>Ascomycota</taxon>
        <taxon>Pezizomycotina</taxon>
        <taxon>Dothideomycetes</taxon>
        <taxon>Pleosporomycetidae</taxon>
        <taxon>Pleosporales</taxon>
        <taxon>Melanommataceae</taxon>
        <taxon>Melanomma</taxon>
    </lineage>
</organism>
<dbReference type="OrthoDB" id="3766406at2759"/>
<proteinExistence type="predicted"/>
<reference evidence="2" key="1">
    <citation type="journal article" date="2020" name="Stud. Mycol.">
        <title>101 Dothideomycetes genomes: a test case for predicting lifestyles and emergence of pathogens.</title>
        <authorList>
            <person name="Haridas S."/>
            <person name="Albert R."/>
            <person name="Binder M."/>
            <person name="Bloem J."/>
            <person name="Labutti K."/>
            <person name="Salamov A."/>
            <person name="Andreopoulos B."/>
            <person name="Baker S."/>
            <person name="Barry K."/>
            <person name="Bills G."/>
            <person name="Bluhm B."/>
            <person name="Cannon C."/>
            <person name="Castanera R."/>
            <person name="Culley D."/>
            <person name="Daum C."/>
            <person name="Ezra D."/>
            <person name="Gonzalez J."/>
            <person name="Henrissat B."/>
            <person name="Kuo A."/>
            <person name="Liang C."/>
            <person name="Lipzen A."/>
            <person name="Lutzoni F."/>
            <person name="Magnuson J."/>
            <person name="Mondo S."/>
            <person name="Nolan M."/>
            <person name="Ohm R."/>
            <person name="Pangilinan J."/>
            <person name="Park H.-J."/>
            <person name="Ramirez L."/>
            <person name="Alfaro M."/>
            <person name="Sun H."/>
            <person name="Tritt A."/>
            <person name="Yoshinaga Y."/>
            <person name="Zwiers L.-H."/>
            <person name="Turgeon B."/>
            <person name="Goodwin S."/>
            <person name="Spatafora J."/>
            <person name="Crous P."/>
            <person name="Grigoriev I."/>
        </authorList>
    </citation>
    <scope>NUCLEOTIDE SEQUENCE</scope>
    <source>
        <strain evidence="2">CBS 109.77</strain>
    </source>
</reference>
<feature type="region of interest" description="Disordered" evidence="1">
    <location>
        <begin position="459"/>
        <end position="485"/>
    </location>
</feature>
<feature type="compositionally biased region" description="Basic and acidic residues" evidence="1">
    <location>
        <begin position="399"/>
        <end position="415"/>
    </location>
</feature>
<dbReference type="AlphaFoldDB" id="A0A6A6XJE8"/>
<dbReference type="SUPFAM" id="SSF81383">
    <property type="entry name" value="F-box domain"/>
    <property type="match status" value="1"/>
</dbReference>
<feature type="region of interest" description="Disordered" evidence="1">
    <location>
        <begin position="1"/>
        <end position="28"/>
    </location>
</feature>
<gene>
    <name evidence="2" type="ORF">K505DRAFT_323454</name>
</gene>
<evidence type="ECO:0000256" key="1">
    <source>
        <dbReference type="SAM" id="MobiDB-lite"/>
    </source>
</evidence>